<dbReference type="OrthoDB" id="18536at2157"/>
<proteinExistence type="predicted"/>
<dbReference type="Gene3D" id="3.40.50.150">
    <property type="entry name" value="Vaccinia Virus protein VP39"/>
    <property type="match status" value="1"/>
</dbReference>
<dbReference type="InterPro" id="IPR051422">
    <property type="entry name" value="AlkB_tRNA_MeTrf/Diox"/>
</dbReference>
<keyword evidence="1 4" id="KW-0489">Methyltransferase</keyword>
<dbReference type="EMBL" id="CP013695">
    <property type="protein sequence ID" value="ALU30926.1"/>
    <property type="molecule type" value="Genomic_DNA"/>
</dbReference>
<dbReference type="SUPFAM" id="SSF53335">
    <property type="entry name" value="S-adenosyl-L-methionine-dependent methyltransferases"/>
    <property type="match status" value="1"/>
</dbReference>
<feature type="domain" description="Methyltransferase type 11" evidence="3">
    <location>
        <begin position="34"/>
        <end position="120"/>
    </location>
</feature>
<evidence type="ECO:0000313" key="6">
    <source>
        <dbReference type="Proteomes" id="UP000060043"/>
    </source>
</evidence>
<dbReference type="GO" id="GO:0008175">
    <property type="term" value="F:tRNA methyltransferase activity"/>
    <property type="evidence" value="ECO:0007669"/>
    <property type="project" value="UniProtKB-ARBA"/>
</dbReference>
<dbReference type="OMA" id="FRHRSIF"/>
<reference evidence="6 7" key="1">
    <citation type="submission" date="2015-12" db="EMBL/GenBank/DDBJ databases">
        <title>A stable core within a dynamic pangenome in Sulfolobus acidocaldarius.</title>
        <authorList>
            <person name="Anderson R."/>
            <person name="Kouris A."/>
            <person name="Seward C."/>
            <person name="Campbell K."/>
            <person name="Whitaker R."/>
        </authorList>
    </citation>
    <scope>NUCLEOTIDE SEQUENCE [LARGE SCALE GENOMIC DNA]</scope>
    <source>
        <strain evidence="4 7">GG12-C01-09</strain>
        <strain evidence="5 6">NG05B_CO5_07</strain>
    </source>
</reference>
<dbReference type="AlphaFoldDB" id="A0A0U3FSB5"/>
<protein>
    <submittedName>
        <fullName evidence="4">Methyltransferase type 11</fullName>
    </submittedName>
</protein>
<dbReference type="EMBL" id="CP013694">
    <property type="protein sequence ID" value="ALU30211.1"/>
    <property type="molecule type" value="Genomic_DNA"/>
</dbReference>
<evidence type="ECO:0000313" key="5">
    <source>
        <dbReference type="EMBL" id="ALU30926.1"/>
    </source>
</evidence>
<evidence type="ECO:0000313" key="7">
    <source>
        <dbReference type="Proteomes" id="UP000065473"/>
    </source>
</evidence>
<dbReference type="PaxDb" id="1435377-SUSAZ_07815"/>
<dbReference type="PANTHER" id="PTHR13069">
    <property type="entry name" value="ALKYLATED DNA REPAIR PROTEIN ALKB HOMOLOG 8"/>
    <property type="match status" value="1"/>
</dbReference>
<dbReference type="CDD" id="cd02440">
    <property type="entry name" value="AdoMet_MTases"/>
    <property type="match status" value="1"/>
</dbReference>
<name>A0A0U3FSB5_9CREN</name>
<evidence type="ECO:0000256" key="2">
    <source>
        <dbReference type="ARBA" id="ARBA00022679"/>
    </source>
</evidence>
<gene>
    <name evidence="4" type="ORF">ATY89_09865</name>
    <name evidence="5" type="ORF">ATZ20_01420</name>
</gene>
<dbReference type="InterPro" id="IPR013216">
    <property type="entry name" value="Methyltransf_11"/>
</dbReference>
<dbReference type="InterPro" id="IPR029063">
    <property type="entry name" value="SAM-dependent_MTases_sf"/>
</dbReference>
<organism evidence="4 7">
    <name type="scientific">Sulfolobus acidocaldarius</name>
    <dbReference type="NCBI Taxonomy" id="2285"/>
    <lineage>
        <taxon>Archaea</taxon>
        <taxon>Thermoproteota</taxon>
        <taxon>Thermoprotei</taxon>
        <taxon>Sulfolobales</taxon>
        <taxon>Sulfolobaceae</taxon>
        <taxon>Sulfolobus</taxon>
    </lineage>
</organism>
<sequence length="193" mass="22634">MDEKELTREAYNYIVHRRKPLKFVQLIEGRVIADIGCGSGQNCMILKAKVRLCIDFSRKQLYEARKKGCEHLLEADMEYLPLRDSCLDGAVFIASIHHLETPDNSLKEAYRVLKKHGNILLTVWLVQPRFLFRRRVTIRSVINGKEVYRFYRLYLPGEIKKVVEKEGFRTLKYINFRQNSIIPNNGLYIGVKD</sequence>
<dbReference type="Pfam" id="PF08241">
    <property type="entry name" value="Methyltransf_11"/>
    <property type="match status" value="1"/>
</dbReference>
<dbReference type="RefSeq" id="WP_011278463.1">
    <property type="nucleotide sequence ID" value="NZ_BHWZ01000004.1"/>
</dbReference>
<dbReference type="GO" id="GO:0008757">
    <property type="term" value="F:S-adenosylmethionine-dependent methyltransferase activity"/>
    <property type="evidence" value="ECO:0007669"/>
    <property type="project" value="InterPro"/>
</dbReference>
<dbReference type="STRING" id="1435377.SUSAZ_07815"/>
<accession>A0A0U3FSB5</accession>
<dbReference type="GeneID" id="14552142"/>
<keyword evidence="2 4" id="KW-0808">Transferase</keyword>
<dbReference type="GO" id="GO:0006400">
    <property type="term" value="P:tRNA modification"/>
    <property type="evidence" value="ECO:0007669"/>
    <property type="project" value="UniProtKB-ARBA"/>
</dbReference>
<dbReference type="PANTHER" id="PTHR13069:SF21">
    <property type="entry name" value="ALKYLATED DNA REPAIR PROTEIN ALKB HOMOLOG 8"/>
    <property type="match status" value="1"/>
</dbReference>
<evidence type="ECO:0000313" key="4">
    <source>
        <dbReference type="EMBL" id="ALU30211.1"/>
    </source>
</evidence>
<dbReference type="Proteomes" id="UP000065473">
    <property type="component" value="Chromosome"/>
</dbReference>
<dbReference type="GO" id="GO:0032259">
    <property type="term" value="P:methylation"/>
    <property type="evidence" value="ECO:0007669"/>
    <property type="project" value="UniProtKB-KW"/>
</dbReference>
<evidence type="ECO:0000259" key="3">
    <source>
        <dbReference type="Pfam" id="PF08241"/>
    </source>
</evidence>
<dbReference type="Proteomes" id="UP000060043">
    <property type="component" value="Chromosome"/>
</dbReference>
<evidence type="ECO:0000256" key="1">
    <source>
        <dbReference type="ARBA" id="ARBA00022603"/>
    </source>
</evidence>